<comment type="similarity">
    <text evidence="1">Belongs to the ATP synthase subunit s family.</text>
</comment>
<evidence type="ECO:0000313" key="7">
    <source>
        <dbReference type="Proteomes" id="UP001190640"/>
    </source>
</evidence>
<dbReference type="InterPro" id="IPR057207">
    <property type="entry name" value="FBXL15_LRR"/>
</dbReference>
<organism evidence="7 8">
    <name type="scientific">Eublepharis macularius</name>
    <name type="common">Leopard gecko</name>
    <name type="synonym">Cyrtodactylus macularius</name>
    <dbReference type="NCBI Taxonomy" id="481883"/>
    <lineage>
        <taxon>Eukaryota</taxon>
        <taxon>Metazoa</taxon>
        <taxon>Chordata</taxon>
        <taxon>Craniata</taxon>
        <taxon>Vertebrata</taxon>
        <taxon>Euteleostomi</taxon>
        <taxon>Lepidosauria</taxon>
        <taxon>Squamata</taxon>
        <taxon>Bifurcata</taxon>
        <taxon>Gekkota</taxon>
        <taxon>Eublepharidae</taxon>
        <taxon>Eublepharinae</taxon>
        <taxon>Eublepharis</taxon>
    </lineage>
</organism>
<dbReference type="KEGG" id="emc:129343320"/>
<dbReference type="CTD" id="55101"/>
<evidence type="ECO:0000256" key="4">
    <source>
        <dbReference type="ARBA" id="ARBA00072316"/>
    </source>
</evidence>
<evidence type="ECO:0000313" key="8">
    <source>
        <dbReference type="RefSeq" id="XP_054855454.1"/>
    </source>
</evidence>
<dbReference type="SUPFAM" id="SSF52047">
    <property type="entry name" value="RNI-like"/>
    <property type="match status" value="1"/>
</dbReference>
<comment type="function">
    <text evidence="2">Required for the assembly of the mitochondrial NADH:ubiquinone oxidoreductase complex (complex I). Involved in the assembly of the distal region of complex I.</text>
</comment>
<dbReference type="InterPro" id="IPR032675">
    <property type="entry name" value="LRR_dom_sf"/>
</dbReference>
<dbReference type="Gene3D" id="3.80.10.10">
    <property type="entry name" value="Ribonuclease Inhibitor"/>
    <property type="match status" value="1"/>
</dbReference>
<evidence type="ECO:0000256" key="5">
    <source>
        <dbReference type="ARBA" id="ARBA00076566"/>
    </source>
</evidence>
<dbReference type="InterPro" id="IPR006553">
    <property type="entry name" value="Leu-rich_rpt_Cys-con_subtyp"/>
</dbReference>
<evidence type="ECO:0000256" key="1">
    <source>
        <dbReference type="ARBA" id="ARBA00006901"/>
    </source>
</evidence>
<dbReference type="SMART" id="SM00367">
    <property type="entry name" value="LRR_CC"/>
    <property type="match status" value="2"/>
</dbReference>
<keyword evidence="7" id="KW-1185">Reference proteome</keyword>
<gene>
    <name evidence="8" type="primary">DMAC2</name>
</gene>
<dbReference type="AlphaFoldDB" id="A0AA97LHD0"/>
<dbReference type="Pfam" id="PF25372">
    <property type="entry name" value="DUF7885"/>
    <property type="match status" value="1"/>
</dbReference>
<dbReference type="RefSeq" id="XP_054855454.1">
    <property type="nucleotide sequence ID" value="XM_054999479.1"/>
</dbReference>
<protein>
    <recommendedName>
        <fullName evidence="4">Distal membrane-arm assembly complex protein 2</fullName>
    </recommendedName>
    <alternativeName>
        <fullName evidence="5">ATP synthase subunit s-like protein</fullName>
    </alternativeName>
</protein>
<evidence type="ECO:0000256" key="2">
    <source>
        <dbReference type="ARBA" id="ARBA00057777"/>
    </source>
</evidence>
<reference evidence="8" key="1">
    <citation type="submission" date="2025-08" db="UniProtKB">
        <authorList>
            <consortium name="RefSeq"/>
        </authorList>
    </citation>
    <scope>IDENTIFICATION</scope>
    <source>
        <tissue evidence="8">Blood</tissue>
    </source>
</reference>
<sequence>MAAPMALRHGRVFISLLRACSRNSSHSTAPSTGLLKRRGLLQYLCDRFYDIEAFVDGGMKLKSWNLERKNKHYIQICERYGDNLAAAVFALMLKGGIRFQGQTEWYRERNEKRYCLEVSQYQGVPLEALDFSGSVINYDGLGSLVNLKTLKYLDLSRCPNIDDWSLSRLHVFRDTLQELSLAGCPQITERGLACLHHLESLKRLDVSDLPSIANKGLVRILLEEMLPQCEIVGIHYDDELPLCLEDDTHQGETEELQGVACIWKNSKIPA</sequence>
<feature type="domain" description="F-box/LRR-repeat protein 15-like leucin rich repeat" evidence="6">
    <location>
        <begin position="126"/>
        <end position="221"/>
    </location>
</feature>
<dbReference type="GeneID" id="129343320"/>
<proteinExistence type="inferred from homology"/>
<evidence type="ECO:0000259" key="6">
    <source>
        <dbReference type="Pfam" id="PF25372"/>
    </source>
</evidence>
<comment type="subunit">
    <text evidence="3">Interacts with incompletely assembled mitochondrial NADH:ubiquinone oxidoreductase complex (complex I).</text>
</comment>
<evidence type="ECO:0000256" key="3">
    <source>
        <dbReference type="ARBA" id="ARBA00062608"/>
    </source>
</evidence>
<dbReference type="Proteomes" id="UP001190640">
    <property type="component" value="Chromosome 15"/>
</dbReference>
<accession>A0AA97LHD0</accession>
<dbReference type="FunFam" id="3.80.10.10:FF:000168">
    <property type="entry name" value="Distal membrane arm assembly complex 2"/>
    <property type="match status" value="1"/>
</dbReference>
<name>A0AA97LHD0_EUBMA</name>